<dbReference type="EMBL" id="VSRR010002562">
    <property type="protein sequence ID" value="MPC32094.1"/>
    <property type="molecule type" value="Genomic_DNA"/>
</dbReference>
<evidence type="ECO:0000256" key="1">
    <source>
        <dbReference type="SAM" id="MobiDB-lite"/>
    </source>
</evidence>
<feature type="region of interest" description="Disordered" evidence="1">
    <location>
        <begin position="1"/>
        <end position="75"/>
    </location>
</feature>
<protein>
    <submittedName>
        <fullName evidence="2">Uncharacterized protein</fullName>
    </submittedName>
</protein>
<name>A0A5B7EHU3_PORTR</name>
<feature type="region of interest" description="Disordered" evidence="1">
    <location>
        <begin position="218"/>
        <end position="254"/>
    </location>
</feature>
<feature type="compositionally biased region" description="Polar residues" evidence="1">
    <location>
        <begin position="221"/>
        <end position="238"/>
    </location>
</feature>
<comment type="caution">
    <text evidence="2">The sequence shown here is derived from an EMBL/GenBank/DDBJ whole genome shotgun (WGS) entry which is preliminary data.</text>
</comment>
<feature type="region of interest" description="Disordered" evidence="1">
    <location>
        <begin position="120"/>
        <end position="140"/>
    </location>
</feature>
<dbReference type="Proteomes" id="UP000324222">
    <property type="component" value="Unassembled WGS sequence"/>
</dbReference>
<evidence type="ECO:0000313" key="3">
    <source>
        <dbReference type="Proteomes" id="UP000324222"/>
    </source>
</evidence>
<feature type="region of interest" description="Disordered" evidence="1">
    <location>
        <begin position="298"/>
        <end position="377"/>
    </location>
</feature>
<evidence type="ECO:0000313" key="2">
    <source>
        <dbReference type="EMBL" id="MPC32094.1"/>
    </source>
</evidence>
<accession>A0A5B7EHU3</accession>
<reference evidence="2 3" key="1">
    <citation type="submission" date="2019-05" db="EMBL/GenBank/DDBJ databases">
        <title>Another draft genome of Portunus trituberculatus and its Hox gene families provides insights of decapod evolution.</title>
        <authorList>
            <person name="Jeong J.-H."/>
            <person name="Song I."/>
            <person name="Kim S."/>
            <person name="Choi T."/>
            <person name="Kim D."/>
            <person name="Ryu S."/>
            <person name="Kim W."/>
        </authorList>
    </citation>
    <scope>NUCLEOTIDE SEQUENCE [LARGE SCALE GENOMIC DNA]</scope>
    <source>
        <tissue evidence="2">Muscle</tissue>
    </source>
</reference>
<dbReference type="AlphaFoldDB" id="A0A5B7EHU3"/>
<gene>
    <name evidence="2" type="ORF">E2C01_025399</name>
</gene>
<feature type="compositionally biased region" description="Low complexity" evidence="1">
    <location>
        <begin position="1"/>
        <end position="17"/>
    </location>
</feature>
<sequence>MGSRSSSRSLRVASMRSTEVRISSSGGGAEGSGGFWESGGLPFSRWSSEKEVDTALSSPSDRPSTMAVGARGGGDTVGGVDTVGAGEMVGVSEGVAEAVGVRAWGVVEVGIPLVGREWPPSPPLPPSSPTWARSAMTTSPPHDTRTMLLLHRQHSQADTTHDSPRNSPQSVISPLATPTAAAAAAVVYHNCLYRLTLTTDKIWTLGTKHTIARVQHETHTPCHTKSSPLHVSAPNTTASHDRRHRHSSLRHKRLRAPEEARRNCWTTAWWELRWKMEDAEVGKTASKELTVMNHVDREGGGELGHPRPLHAKTQVGSEYAGPPSPPCHAWRPPALRSAATRSLPAGRQAKTCSTRTAPRQPPVGKKGVPHYFPSCTV</sequence>
<organism evidence="2 3">
    <name type="scientific">Portunus trituberculatus</name>
    <name type="common">Swimming crab</name>
    <name type="synonym">Neptunus trituberculatus</name>
    <dbReference type="NCBI Taxonomy" id="210409"/>
    <lineage>
        <taxon>Eukaryota</taxon>
        <taxon>Metazoa</taxon>
        <taxon>Ecdysozoa</taxon>
        <taxon>Arthropoda</taxon>
        <taxon>Crustacea</taxon>
        <taxon>Multicrustacea</taxon>
        <taxon>Malacostraca</taxon>
        <taxon>Eumalacostraca</taxon>
        <taxon>Eucarida</taxon>
        <taxon>Decapoda</taxon>
        <taxon>Pleocyemata</taxon>
        <taxon>Brachyura</taxon>
        <taxon>Eubrachyura</taxon>
        <taxon>Portunoidea</taxon>
        <taxon>Portunidae</taxon>
        <taxon>Portuninae</taxon>
        <taxon>Portunus</taxon>
    </lineage>
</organism>
<keyword evidence="3" id="KW-1185">Reference proteome</keyword>
<feature type="compositionally biased region" description="Gly residues" evidence="1">
    <location>
        <begin position="25"/>
        <end position="37"/>
    </location>
</feature>
<proteinExistence type="predicted"/>
<feature type="compositionally biased region" description="Basic residues" evidence="1">
    <location>
        <begin position="241"/>
        <end position="254"/>
    </location>
</feature>